<keyword evidence="1" id="KW-0378">Hydrolase</keyword>
<dbReference type="GO" id="GO:0016042">
    <property type="term" value="P:lipid catabolic process"/>
    <property type="evidence" value="ECO:0007669"/>
    <property type="project" value="UniProtKB-KW"/>
</dbReference>
<feature type="transmembrane region" description="Helical" evidence="4">
    <location>
        <begin position="29"/>
        <end position="47"/>
    </location>
</feature>
<keyword evidence="4" id="KW-0472">Membrane</keyword>
<keyword evidence="4" id="KW-1133">Transmembrane helix</keyword>
<evidence type="ECO:0000256" key="1">
    <source>
        <dbReference type="ARBA" id="ARBA00022801"/>
    </source>
</evidence>
<keyword evidence="3" id="KW-0443">Lipid metabolism</keyword>
<evidence type="ECO:0000313" key="6">
    <source>
        <dbReference type="Proteomes" id="UP000626844"/>
    </source>
</evidence>
<dbReference type="EMBL" id="JACXAI010000022">
    <property type="protein sequence ID" value="MBD1381854.1"/>
    <property type="molecule type" value="Genomic_DNA"/>
</dbReference>
<evidence type="ECO:0000256" key="3">
    <source>
        <dbReference type="ARBA" id="ARBA00023098"/>
    </source>
</evidence>
<dbReference type="RefSeq" id="WP_191159457.1">
    <property type="nucleotide sequence ID" value="NZ_JACXAI010000022.1"/>
</dbReference>
<comment type="caution">
    <text evidence="5">The sequence shown here is derived from an EMBL/GenBank/DDBJ whole genome shotgun (WGS) entry which is preliminary data.</text>
</comment>
<dbReference type="SUPFAM" id="SSF53474">
    <property type="entry name" value="alpha/beta-Hydrolases"/>
    <property type="match status" value="1"/>
</dbReference>
<dbReference type="AlphaFoldDB" id="A0A926NE70"/>
<feature type="transmembrane region" description="Helical" evidence="4">
    <location>
        <begin position="6"/>
        <end position="22"/>
    </location>
</feature>
<dbReference type="GO" id="GO:0003847">
    <property type="term" value="F:1-alkyl-2-acetylglycerophosphocholine esterase activity"/>
    <property type="evidence" value="ECO:0007669"/>
    <property type="project" value="TreeGrafter"/>
</dbReference>
<accession>A0A926NE70</accession>
<evidence type="ECO:0000256" key="2">
    <source>
        <dbReference type="ARBA" id="ARBA00022963"/>
    </source>
</evidence>
<name>A0A926NE70_9BACI</name>
<dbReference type="Gene3D" id="3.40.50.1820">
    <property type="entry name" value="alpha/beta hydrolase"/>
    <property type="match status" value="1"/>
</dbReference>
<reference evidence="5" key="1">
    <citation type="submission" date="2020-09" db="EMBL/GenBank/DDBJ databases">
        <title>A novel bacterium of genus Bacillus, isolated from South China Sea.</title>
        <authorList>
            <person name="Huang H."/>
            <person name="Mo K."/>
            <person name="Hu Y."/>
        </authorList>
    </citation>
    <scope>NUCLEOTIDE SEQUENCE</scope>
    <source>
        <strain evidence="5">IB182487</strain>
    </source>
</reference>
<keyword evidence="4" id="KW-0812">Transmembrane</keyword>
<dbReference type="Proteomes" id="UP000626844">
    <property type="component" value="Unassembled WGS sequence"/>
</dbReference>
<feature type="transmembrane region" description="Helical" evidence="4">
    <location>
        <begin position="82"/>
        <end position="106"/>
    </location>
</feature>
<dbReference type="PANTHER" id="PTHR10272">
    <property type="entry name" value="PLATELET-ACTIVATING FACTOR ACETYLHYDROLASE"/>
    <property type="match status" value="1"/>
</dbReference>
<evidence type="ECO:0008006" key="7">
    <source>
        <dbReference type="Google" id="ProtNLM"/>
    </source>
</evidence>
<gene>
    <name evidence="5" type="ORF">IC621_16605</name>
</gene>
<evidence type="ECO:0000313" key="5">
    <source>
        <dbReference type="EMBL" id="MBD1381854.1"/>
    </source>
</evidence>
<keyword evidence="2" id="KW-0442">Lipid degradation</keyword>
<feature type="transmembrane region" description="Helical" evidence="4">
    <location>
        <begin position="53"/>
        <end position="70"/>
    </location>
</feature>
<dbReference type="InterPro" id="IPR029058">
    <property type="entry name" value="AB_hydrolase_fold"/>
</dbReference>
<dbReference type="Pfam" id="PF03403">
    <property type="entry name" value="PAF-AH_p_II"/>
    <property type="match status" value="2"/>
</dbReference>
<sequence length="488" mass="55189">MRTFEILLLSLNVLILVIFLWKRGKARKLVLALSGAGLIILALQLAVEHYRWQMVPAYGLTFFLFLWSVKKFRSHSHRLRHPALKAAVVILGALYIVITIGLPMLLPVFETAKPSGPYAIGTATYHWIDDEREEKLTEDPSDKRQLMVQIWYPAEPDGDEKLSTYIPDISGLQTAVQQEYGIPGFFLDYLRNLNTHASIKAKVSQAQPNYPLLLFAHGFPGTRYTNTSQVEELVSHGYIIACIDYSYNSIATVLPNKKLVLLSDNVPELNDWESWDQLISDTWVPDSIFVLDQMEQLNDKDPNGILKGKINLTSVGMFGHSFGGAAAAQTLLADSRFKAGMNMDGTLFGKGDLKDGLKQPFLMMNVKTADINNADEPNDEELEQIGLTREDFNFIAKEILMRKNNLLKNGGYSVIIDQIDHLSFTDLYLLSPFFSWNRQMTPRQAHTIINAYTLDFFDKHLKRKTDTLFDLPSSPFPEVKVSLPAIKK</sequence>
<evidence type="ECO:0000256" key="4">
    <source>
        <dbReference type="SAM" id="Phobius"/>
    </source>
</evidence>
<protein>
    <recommendedName>
        <fullName evidence="7">Carboxylic ester hydrolase</fullName>
    </recommendedName>
</protein>
<organism evidence="5 6">
    <name type="scientific">Metabacillus arenae</name>
    <dbReference type="NCBI Taxonomy" id="2771434"/>
    <lineage>
        <taxon>Bacteria</taxon>
        <taxon>Bacillati</taxon>
        <taxon>Bacillota</taxon>
        <taxon>Bacilli</taxon>
        <taxon>Bacillales</taxon>
        <taxon>Bacillaceae</taxon>
        <taxon>Metabacillus</taxon>
    </lineage>
</organism>
<keyword evidence="6" id="KW-1185">Reference proteome</keyword>
<dbReference type="PANTHER" id="PTHR10272:SF0">
    <property type="entry name" value="PLATELET-ACTIVATING FACTOR ACETYLHYDROLASE"/>
    <property type="match status" value="1"/>
</dbReference>
<proteinExistence type="predicted"/>